<evidence type="ECO:0000256" key="1">
    <source>
        <dbReference type="ARBA" id="ARBA00005199"/>
    </source>
</evidence>
<dbReference type="Proteomes" id="UP000555546">
    <property type="component" value="Unassembled WGS sequence"/>
</dbReference>
<dbReference type="EMBL" id="JACIJG010000017">
    <property type="protein sequence ID" value="MBB5703753.1"/>
    <property type="molecule type" value="Genomic_DNA"/>
</dbReference>
<evidence type="ECO:0000313" key="5">
    <source>
        <dbReference type="EMBL" id="MBB5703753.1"/>
    </source>
</evidence>
<dbReference type="GO" id="GO:0046872">
    <property type="term" value="F:metal ion binding"/>
    <property type="evidence" value="ECO:0007669"/>
    <property type="project" value="UniProtKB-KW"/>
</dbReference>
<dbReference type="InterPro" id="IPR023214">
    <property type="entry name" value="HAD_sf"/>
</dbReference>
<keyword evidence="4" id="KW-0460">Magnesium</keyword>
<dbReference type="InterPro" id="IPR003337">
    <property type="entry name" value="Trehalose_PPase"/>
</dbReference>
<proteinExistence type="inferred from homology"/>
<comment type="similarity">
    <text evidence="2 4">Belongs to the trehalose phosphatase family.</text>
</comment>
<sequence>MAYMPSNNQTPTTDSIGLPLIDSQEHALFFDVDGTLLDIAPDPEAVVVPIDLQEALRVLSDGLSGAMALVTGRAVDFIERRFPTYRGPVAALHGAEFRHPSGMIERIEPDEHFQLAKDFLYDAALRVRGFVAEDKGSAVGLHYRAAPEKAELAYSLVEKASRLAGPAWSIQRGKMVVELRPATSDKGAALRRFMAHEPFAGRAPVAFGDDLTDLSMLKTAVEMGGTAVVIGEAIDQPDAARLANPGELRRWLTGLAGKLDEHNNERTS</sequence>
<protein>
    <recommendedName>
        <fullName evidence="4">Trehalose 6-phosphate phosphatase</fullName>
        <ecNumber evidence="4">3.1.3.12</ecNumber>
    </recommendedName>
</protein>
<dbReference type="Gene3D" id="3.40.50.1000">
    <property type="entry name" value="HAD superfamily/HAD-like"/>
    <property type="match status" value="1"/>
</dbReference>
<dbReference type="AlphaFoldDB" id="A0A7W9EMR9"/>
<comment type="function">
    <text evidence="4">Removes the phosphate from trehalose 6-phosphate to produce free trehalose.</text>
</comment>
<gene>
    <name evidence="5" type="ORF">FHS76_003663</name>
</gene>
<dbReference type="Pfam" id="PF02358">
    <property type="entry name" value="Trehalose_PPase"/>
    <property type="match status" value="1"/>
</dbReference>
<dbReference type="PANTHER" id="PTHR43768:SF3">
    <property type="entry name" value="TREHALOSE 6-PHOSPHATE PHOSPHATASE"/>
    <property type="match status" value="1"/>
</dbReference>
<dbReference type="EC" id="3.1.3.12" evidence="4"/>
<comment type="catalytic activity">
    <reaction evidence="4">
        <text>alpha,alpha-trehalose 6-phosphate + H2O = alpha,alpha-trehalose + phosphate</text>
        <dbReference type="Rhea" id="RHEA:23420"/>
        <dbReference type="ChEBI" id="CHEBI:15377"/>
        <dbReference type="ChEBI" id="CHEBI:16551"/>
        <dbReference type="ChEBI" id="CHEBI:43474"/>
        <dbReference type="ChEBI" id="CHEBI:58429"/>
        <dbReference type="EC" id="3.1.3.12"/>
    </reaction>
</comment>
<dbReference type="Gene3D" id="3.30.70.1020">
    <property type="entry name" value="Trehalose-6-phosphate phosphatase related protein, domain 2"/>
    <property type="match status" value="1"/>
</dbReference>
<dbReference type="InterPro" id="IPR006379">
    <property type="entry name" value="HAD-SF_hydro_IIB"/>
</dbReference>
<accession>A0A7W9EMR9</accession>
<keyword evidence="3 4" id="KW-0378">Hydrolase</keyword>
<dbReference type="GO" id="GO:0005992">
    <property type="term" value="P:trehalose biosynthetic process"/>
    <property type="evidence" value="ECO:0007669"/>
    <property type="project" value="UniProtKB-UniPathway"/>
</dbReference>
<dbReference type="SUPFAM" id="SSF56784">
    <property type="entry name" value="HAD-like"/>
    <property type="match status" value="1"/>
</dbReference>
<name>A0A7W9EMR9_9HYPH</name>
<evidence type="ECO:0000256" key="4">
    <source>
        <dbReference type="RuleBase" id="RU361117"/>
    </source>
</evidence>
<comment type="cofactor">
    <cofactor evidence="4">
        <name>Mg(2+)</name>
        <dbReference type="ChEBI" id="CHEBI:18420"/>
    </cofactor>
</comment>
<reference evidence="5 6" key="1">
    <citation type="submission" date="2020-08" db="EMBL/GenBank/DDBJ databases">
        <title>Genomic Encyclopedia of Type Strains, Phase IV (KMG-IV): sequencing the most valuable type-strain genomes for metagenomic binning, comparative biology and taxonomic classification.</title>
        <authorList>
            <person name="Goeker M."/>
        </authorList>
    </citation>
    <scope>NUCLEOTIDE SEQUENCE [LARGE SCALE GENOMIC DNA]</scope>
    <source>
        <strain evidence="5 6">DSM 26944</strain>
    </source>
</reference>
<dbReference type="UniPathway" id="UPA00299"/>
<dbReference type="NCBIfam" id="TIGR01484">
    <property type="entry name" value="HAD-SF-IIB"/>
    <property type="match status" value="1"/>
</dbReference>
<comment type="pathway">
    <text evidence="1 4">Glycan biosynthesis; trehalose biosynthesis.</text>
</comment>
<dbReference type="InterPro" id="IPR044651">
    <property type="entry name" value="OTSB-like"/>
</dbReference>
<dbReference type="InterPro" id="IPR036412">
    <property type="entry name" value="HAD-like_sf"/>
</dbReference>
<keyword evidence="6" id="KW-1185">Reference proteome</keyword>
<organism evidence="5 6">
    <name type="scientific">Brucella daejeonensis</name>
    <dbReference type="NCBI Taxonomy" id="659015"/>
    <lineage>
        <taxon>Bacteria</taxon>
        <taxon>Pseudomonadati</taxon>
        <taxon>Pseudomonadota</taxon>
        <taxon>Alphaproteobacteria</taxon>
        <taxon>Hyphomicrobiales</taxon>
        <taxon>Brucellaceae</taxon>
        <taxon>Brucella/Ochrobactrum group</taxon>
        <taxon>Brucella</taxon>
    </lineage>
</organism>
<evidence type="ECO:0000256" key="3">
    <source>
        <dbReference type="ARBA" id="ARBA00022801"/>
    </source>
</evidence>
<keyword evidence="4" id="KW-0479">Metal-binding</keyword>
<dbReference type="NCBIfam" id="TIGR00685">
    <property type="entry name" value="T6PP"/>
    <property type="match status" value="1"/>
</dbReference>
<evidence type="ECO:0000313" key="6">
    <source>
        <dbReference type="Proteomes" id="UP000555546"/>
    </source>
</evidence>
<dbReference type="GO" id="GO:0004805">
    <property type="term" value="F:trehalose-phosphatase activity"/>
    <property type="evidence" value="ECO:0007669"/>
    <property type="project" value="UniProtKB-EC"/>
</dbReference>
<comment type="caution">
    <text evidence="5">The sequence shown here is derived from an EMBL/GenBank/DDBJ whole genome shotgun (WGS) entry which is preliminary data.</text>
</comment>
<evidence type="ECO:0000256" key="2">
    <source>
        <dbReference type="ARBA" id="ARBA00008770"/>
    </source>
</evidence>
<dbReference type="PANTHER" id="PTHR43768">
    <property type="entry name" value="TREHALOSE 6-PHOSPHATE PHOSPHATASE"/>
    <property type="match status" value="1"/>
</dbReference>